<comment type="caution">
    <text evidence="2">The sequence shown here is derived from an EMBL/GenBank/DDBJ whole genome shotgun (WGS) entry which is preliminary data.</text>
</comment>
<dbReference type="InterPro" id="IPR051589">
    <property type="entry name" value="Sialate-O-sulfotransferase"/>
</dbReference>
<dbReference type="AlphaFoldDB" id="A0A8J1USF6"/>
<reference evidence="2" key="1">
    <citation type="submission" date="2022-03" db="EMBL/GenBank/DDBJ databases">
        <authorList>
            <person name="Martin C."/>
        </authorList>
    </citation>
    <scope>NUCLEOTIDE SEQUENCE</scope>
</reference>
<gene>
    <name evidence="2" type="ORF">OFUS_LOCUS5691</name>
</gene>
<comment type="similarity">
    <text evidence="1">Belongs to the WSCD family.</text>
</comment>
<evidence type="ECO:0000256" key="1">
    <source>
        <dbReference type="ARBA" id="ARBA00010236"/>
    </source>
</evidence>
<dbReference type="EMBL" id="CAIIXF020000003">
    <property type="protein sequence ID" value="CAH1778829.1"/>
    <property type="molecule type" value="Genomic_DNA"/>
</dbReference>
<dbReference type="Proteomes" id="UP000749559">
    <property type="component" value="Unassembled WGS sequence"/>
</dbReference>
<evidence type="ECO:0000313" key="2">
    <source>
        <dbReference type="EMBL" id="CAH1778829.1"/>
    </source>
</evidence>
<dbReference type="OrthoDB" id="5985073at2759"/>
<dbReference type="PANTHER" id="PTHR45964:SF5">
    <property type="entry name" value="WSCD FAMILY MEMBER CG9164"/>
    <property type="match status" value="1"/>
</dbReference>
<dbReference type="Gene3D" id="3.40.50.300">
    <property type="entry name" value="P-loop containing nucleotide triphosphate hydrolases"/>
    <property type="match status" value="1"/>
</dbReference>
<proteinExistence type="inferred from homology"/>
<dbReference type="GO" id="GO:0008146">
    <property type="term" value="F:sulfotransferase activity"/>
    <property type="evidence" value="ECO:0007669"/>
    <property type="project" value="InterPro"/>
</dbReference>
<evidence type="ECO:0000313" key="3">
    <source>
        <dbReference type="Proteomes" id="UP000749559"/>
    </source>
</evidence>
<dbReference type="Pfam" id="PF00685">
    <property type="entry name" value="Sulfotransfer_1"/>
    <property type="match status" value="1"/>
</dbReference>
<name>A0A8J1USF6_OWEFU</name>
<dbReference type="SUPFAM" id="SSF52540">
    <property type="entry name" value="P-loop containing nucleoside triphosphate hydrolases"/>
    <property type="match status" value="1"/>
</dbReference>
<keyword evidence="3" id="KW-1185">Reference proteome</keyword>
<dbReference type="PANTHER" id="PTHR45964">
    <property type="entry name" value="WSCD FAMILY MEMBER CG9164"/>
    <property type="match status" value="1"/>
</dbReference>
<dbReference type="InterPro" id="IPR000863">
    <property type="entry name" value="Sulfotransferase_dom"/>
</dbReference>
<protein>
    <submittedName>
        <fullName evidence="2">Uncharacterized protein</fullName>
    </submittedName>
</protein>
<dbReference type="InterPro" id="IPR027417">
    <property type="entry name" value="P-loop_NTPase"/>
</dbReference>
<sequence length="275" mass="31307">MITMMIRTSQGLSRFVCSILLLSFSGILYILSSESNRGNAAEKEINCKRKKTFGKDLPLTALASFPGSGNTWARHLIQELTGIYTGSVYNDKLMAVDEFPGSLIYNSSVIAIKTHLPVLQTPSGTRYDKAILLLREPYDTFLAEFNRAKGGKKTGHAKKEAFTKWDKFVTKSITEWSFFVDTWLNFKPMLYVLKYELLKSNLKEELRKVAEFLDVDVSTHSLNCVVQNAEGNYKRPKNKDDFNPLDMLTENTLTTLRSIKYRIYSRISDTGLNDH</sequence>
<organism evidence="2 3">
    <name type="scientific">Owenia fusiformis</name>
    <name type="common">Polychaete worm</name>
    <dbReference type="NCBI Taxonomy" id="6347"/>
    <lineage>
        <taxon>Eukaryota</taxon>
        <taxon>Metazoa</taxon>
        <taxon>Spiralia</taxon>
        <taxon>Lophotrochozoa</taxon>
        <taxon>Annelida</taxon>
        <taxon>Polychaeta</taxon>
        <taxon>Sedentaria</taxon>
        <taxon>Canalipalpata</taxon>
        <taxon>Sabellida</taxon>
        <taxon>Oweniida</taxon>
        <taxon>Oweniidae</taxon>
        <taxon>Owenia</taxon>
    </lineage>
</organism>
<accession>A0A8J1USF6</accession>